<evidence type="ECO:0008006" key="3">
    <source>
        <dbReference type="Google" id="ProtNLM"/>
    </source>
</evidence>
<dbReference type="VEuPathDB" id="FungiDB:FUN_014019"/>
<comment type="caution">
    <text evidence="1">The sequence shown here is derived from an EMBL/GenBank/DDBJ whole genome shotgun (WGS) entry which is preliminary data.</text>
</comment>
<sequence length="1201" mass="139486">MSSAKALDELTLLLCRKSYLKDSFFCKIQKRASNLSFNTVVTLKSFKGTFIKEIVNEIQLLNEIHLHANIIKFVGITKRKSCLQSNPNDRPNIREVLSDLKSLEILPMEMDENSFDLDNYEVLIDRMYEKFFQEGGINKDNFNLLINQYITSNNNNENEILKYLSDNIGKQENPSLCTSKKNTAENNDNFMDLNYEGISGQSSSRTLKNITSEQIIKQFKLNHGIILTEENIRPSIRAIIVEDGVLKMNLYTGQPLIYKCINYNDHNEGKPLDMCINFPIAKIIYNGDLVNSFGYYDKSTYGHFLARKFLAGGQLFIKDFNLATSAQINILKFYLFFIYNSAKCSAKIQFNNLFDLDLLPKIITMDGEELNTHKKLTKWMDDLYQKKTATIISYNNLIPINQLRYSTLSIDNLESFNEKQPGVANFKERLTLEEWIGDEVYDNLISWTEDFQLFQGLIINGDYEITISKEIAVNFIEVPEVNLSEKVYSKKIKPSTNTEVILISNNIFSIKDLSTFPFIKSNTKEYEDYAHILLKCERYEILLDENHIKPTKEFEQLIENALNSMRPLEALQNIFNEYGHLFPQKIILGRSLKNILSEKSTFKNPDMVPTTSYDTDIDMINVNSELKISDISNLSYLLTQEGEVVEKNDIHNWINANNNLEVIEFDNIIPLYKILKVEQQRKIDDILKNDHRIIMTGITDLKDLDNKNAVHYKRKNLNPQSLLEDEDYEVFGSIISGDNTVFAYVNFGLHDINGFYAIIKKLEGTNVDITKCDVLWMIVGNPSKLLVLSPKNRELQVGCIKKSITIQFDKSNYCIKSPFPLSHGYTISVYAYYSSTNYEPINIKLFEWNKEYINFQIKYNKSNIITFSDTQLDEEIDLHICFLSTIDKNLKIDYEIIEFPLDLVGYTLSKENFNGKLPSEIASDSVIEMNNDIEMDMNYELSNEFTATRDSDIEMDINYELSSEIESTATNDSDIEMDNNDQLTIETSHRTNINKYDSQVPRKKSNRNINTKEKGRYSTSELIEVLTFINDNFDLWNASPPIACSKAIEATNINRDSTSVYKKIHSLIRNVSEYFETGKKSSPNAMIWKEKKIYDLVEKIWKNKKSEGDNEINFEKYYDNKTKIRKKVEEEIDIKTEMTDEVIQNFIDQVRKESEEKIVEKRKMEEKIIAKEKIIKIKEMEVEIIQMDPFIKEIDRIIKEK</sequence>
<reference evidence="1 2" key="2">
    <citation type="submission" date="2017-10" db="EMBL/GenBank/DDBJ databases">
        <title>Extensive intraspecific genome diversity in a model arbuscular mycorrhizal fungus.</title>
        <authorList>
            <person name="Chen E.C.H."/>
            <person name="Morin E."/>
            <person name="Baudet D."/>
            <person name="Noel J."/>
            <person name="Ndikumana S."/>
            <person name="Charron P."/>
            <person name="St-Onge C."/>
            <person name="Giorgi J."/>
            <person name="Grigoriev I.V."/>
            <person name="Roux C."/>
            <person name="Martin F.M."/>
            <person name="Corradi N."/>
        </authorList>
    </citation>
    <scope>NUCLEOTIDE SEQUENCE [LARGE SCALE GENOMIC DNA]</scope>
    <source>
        <strain evidence="1 2">C2</strain>
    </source>
</reference>
<name>A0A2N1NB27_9GLOM</name>
<dbReference type="Proteomes" id="UP000233469">
    <property type="component" value="Unassembled WGS sequence"/>
</dbReference>
<dbReference type="VEuPathDB" id="FungiDB:RhiirA1_452076"/>
<accession>A0A2N1NB27</accession>
<dbReference type="EMBL" id="LLXL01000548">
    <property type="protein sequence ID" value="PKK71103.1"/>
    <property type="molecule type" value="Genomic_DNA"/>
</dbReference>
<evidence type="ECO:0000313" key="1">
    <source>
        <dbReference type="EMBL" id="PKK71103.1"/>
    </source>
</evidence>
<organism evidence="1 2">
    <name type="scientific">Rhizophagus irregularis</name>
    <dbReference type="NCBI Taxonomy" id="588596"/>
    <lineage>
        <taxon>Eukaryota</taxon>
        <taxon>Fungi</taxon>
        <taxon>Fungi incertae sedis</taxon>
        <taxon>Mucoromycota</taxon>
        <taxon>Glomeromycotina</taxon>
        <taxon>Glomeromycetes</taxon>
        <taxon>Glomerales</taxon>
        <taxon>Glomeraceae</taxon>
        <taxon>Rhizophagus</taxon>
    </lineage>
</organism>
<gene>
    <name evidence="1" type="ORF">RhiirC2_711401</name>
</gene>
<proteinExistence type="predicted"/>
<reference evidence="1 2" key="1">
    <citation type="submission" date="2016-04" db="EMBL/GenBank/DDBJ databases">
        <title>Genome analyses suggest a sexual origin of heterokaryosis in a supposedly ancient asexual fungus.</title>
        <authorList>
            <person name="Ropars J."/>
            <person name="Sedzielewska K."/>
            <person name="Noel J."/>
            <person name="Charron P."/>
            <person name="Farinelli L."/>
            <person name="Marton T."/>
            <person name="Kruger M."/>
            <person name="Pelin A."/>
            <person name="Brachmann A."/>
            <person name="Corradi N."/>
        </authorList>
    </citation>
    <scope>NUCLEOTIDE SEQUENCE [LARGE SCALE GENOMIC DNA]</scope>
    <source>
        <strain evidence="1 2">C2</strain>
    </source>
</reference>
<evidence type="ECO:0000313" key="2">
    <source>
        <dbReference type="Proteomes" id="UP000233469"/>
    </source>
</evidence>
<dbReference type="VEuPathDB" id="FungiDB:RhiirFUN_017046"/>
<dbReference type="AlphaFoldDB" id="A0A2N1NB27"/>
<protein>
    <recommendedName>
        <fullName evidence="3">Protein kinase domain-containing protein</fullName>
    </recommendedName>
</protein>